<dbReference type="Proteomes" id="UP000679247">
    <property type="component" value="Chromosome"/>
</dbReference>
<sequence length="258" mass="28970">MIYFIVLFVLLMIFLLLYMVKEAFANRILHQELAFDDFPIGFGEVKIFFISDIHKRKIHEDIINEASASNPDMVIIGGDLLEKKVPLSRVKENLQKLKSVAPVYFIWGNNDYEVDVKKLNALLMECGVKILDNCAVTFKSALNESYALLGINDISLKKDRLDLAIKDAEDADFRILVSHEPRVMSKLKNDHRISLVLSGHTHGGQIHFLGFGLYEKGKIKKADTATILVSNGYGTTALPLRLGAKAETHVLTIKNSNL</sequence>
<dbReference type="PANTHER" id="PTHR31302">
    <property type="entry name" value="TRANSMEMBRANE PROTEIN WITH METALLOPHOSPHOESTERASE DOMAIN-RELATED"/>
    <property type="match status" value="1"/>
</dbReference>
<dbReference type="Gene3D" id="3.60.21.10">
    <property type="match status" value="1"/>
</dbReference>
<feature type="domain" description="Calcineurin-like phosphoesterase" evidence="1">
    <location>
        <begin position="46"/>
        <end position="203"/>
    </location>
</feature>
<gene>
    <name evidence="2" type="ORF">J1899_14315</name>
</gene>
<protein>
    <submittedName>
        <fullName evidence="2">Metallophosphoesterase</fullName>
    </submittedName>
</protein>
<name>A0ABX8F6Y2_9BACI</name>
<reference evidence="2 3" key="1">
    <citation type="submission" date="2021-03" db="EMBL/GenBank/DDBJ databases">
        <title>The first data on the complete genome of the tetrodotoxin-producing bacterium.</title>
        <authorList>
            <person name="Melnikova D.I."/>
            <person name="Nijland R."/>
            <person name="Magarlamov T.Y."/>
        </authorList>
    </citation>
    <scope>NUCLEOTIDE SEQUENCE [LARGE SCALE GENOMIC DNA]</scope>
    <source>
        <strain evidence="2 3">1839</strain>
    </source>
</reference>
<dbReference type="InterPro" id="IPR029052">
    <property type="entry name" value="Metallo-depent_PP-like"/>
</dbReference>
<dbReference type="EMBL" id="CP071709">
    <property type="protein sequence ID" value="QVY60198.1"/>
    <property type="molecule type" value="Genomic_DNA"/>
</dbReference>
<accession>A0ABX8F6Y2</accession>
<dbReference type="Pfam" id="PF00149">
    <property type="entry name" value="Metallophos"/>
    <property type="match status" value="1"/>
</dbReference>
<evidence type="ECO:0000313" key="3">
    <source>
        <dbReference type="Proteomes" id="UP000679247"/>
    </source>
</evidence>
<evidence type="ECO:0000259" key="1">
    <source>
        <dbReference type="Pfam" id="PF00149"/>
    </source>
</evidence>
<evidence type="ECO:0000313" key="2">
    <source>
        <dbReference type="EMBL" id="QVY60198.1"/>
    </source>
</evidence>
<dbReference type="RefSeq" id="WP_214474779.1">
    <property type="nucleotide sequence ID" value="NZ_CANKUS010000016.1"/>
</dbReference>
<dbReference type="InterPro" id="IPR004843">
    <property type="entry name" value="Calcineurin-like_PHP"/>
</dbReference>
<dbReference type="PANTHER" id="PTHR31302:SF32">
    <property type="entry name" value="PHOSPHOESTERASE"/>
    <property type="match status" value="1"/>
</dbReference>
<proteinExistence type="predicted"/>
<organism evidence="2 3">
    <name type="scientific">Cytobacillus gottheilii</name>
    <dbReference type="NCBI Taxonomy" id="859144"/>
    <lineage>
        <taxon>Bacteria</taxon>
        <taxon>Bacillati</taxon>
        <taxon>Bacillota</taxon>
        <taxon>Bacilli</taxon>
        <taxon>Bacillales</taxon>
        <taxon>Bacillaceae</taxon>
        <taxon>Cytobacillus</taxon>
    </lineage>
</organism>
<dbReference type="InterPro" id="IPR051158">
    <property type="entry name" value="Metallophosphoesterase_sf"/>
</dbReference>
<keyword evidence="3" id="KW-1185">Reference proteome</keyword>
<dbReference type="SUPFAM" id="SSF56300">
    <property type="entry name" value="Metallo-dependent phosphatases"/>
    <property type="match status" value="1"/>
</dbReference>